<reference evidence="8" key="2">
    <citation type="submission" date="2025-08" db="UniProtKB">
        <authorList>
            <consortium name="RefSeq"/>
        </authorList>
    </citation>
    <scope>IDENTIFICATION</scope>
    <source>
        <tissue evidence="8">Leaf</tissue>
    </source>
</reference>
<proteinExistence type="inferred from homology"/>
<dbReference type="InterPro" id="IPR010851">
    <property type="entry name" value="DEFL"/>
</dbReference>
<dbReference type="Proteomes" id="UP000694864">
    <property type="component" value="Chromosome 20"/>
</dbReference>
<protein>
    <submittedName>
        <fullName evidence="8">Defensin-like protein 147</fullName>
    </submittedName>
</protein>
<keyword evidence="6" id="KW-1133">Transmembrane helix</keyword>
<evidence type="ECO:0000256" key="6">
    <source>
        <dbReference type="SAM" id="Phobius"/>
    </source>
</evidence>
<reference evidence="7" key="1">
    <citation type="journal article" date="2014" name="Nat. Commun.">
        <title>The emerging biofuel crop Camelina sativa retains a highly undifferentiated hexaploid genome structure.</title>
        <authorList>
            <person name="Kagale S."/>
            <person name="Koh C."/>
            <person name="Nixon J."/>
            <person name="Bollina V."/>
            <person name="Clarke W.E."/>
            <person name="Tuteja R."/>
            <person name="Spillane C."/>
            <person name="Robinson S.J."/>
            <person name="Links M.G."/>
            <person name="Clarke C."/>
            <person name="Higgins E.E."/>
            <person name="Huebert T."/>
            <person name="Sharpe A.G."/>
            <person name="Parkin I.A."/>
        </authorList>
    </citation>
    <scope>NUCLEOTIDE SEQUENCE [LARGE SCALE GENOMIC DNA]</scope>
    <source>
        <strain evidence="7">cv. DH55</strain>
    </source>
</reference>
<comment type="similarity">
    <text evidence="1">Belongs to the DEFL family.</text>
</comment>
<dbReference type="Pfam" id="PF07333">
    <property type="entry name" value="SLR1-BP"/>
    <property type="match status" value="1"/>
</dbReference>
<keyword evidence="7" id="KW-1185">Reference proteome</keyword>
<keyword evidence="3" id="KW-0295">Fungicide</keyword>
<keyword evidence="2" id="KW-0929">Antimicrobial</keyword>
<keyword evidence="6" id="KW-0812">Transmembrane</keyword>
<evidence type="ECO:0000256" key="5">
    <source>
        <dbReference type="ARBA" id="ARBA00023157"/>
    </source>
</evidence>
<evidence type="ECO:0000313" key="7">
    <source>
        <dbReference type="Proteomes" id="UP000694864"/>
    </source>
</evidence>
<name>A0ABM1RF09_CAMSA</name>
<dbReference type="GeneID" id="109131294"/>
<gene>
    <name evidence="8" type="primary">LOC109131294</name>
</gene>
<evidence type="ECO:0000313" key="8">
    <source>
        <dbReference type="RefSeq" id="XP_019097597.1"/>
    </source>
</evidence>
<keyword evidence="6" id="KW-0472">Membrane</keyword>
<organism evidence="7 8">
    <name type="scientific">Camelina sativa</name>
    <name type="common">False flax</name>
    <name type="synonym">Myagrum sativum</name>
    <dbReference type="NCBI Taxonomy" id="90675"/>
    <lineage>
        <taxon>Eukaryota</taxon>
        <taxon>Viridiplantae</taxon>
        <taxon>Streptophyta</taxon>
        <taxon>Embryophyta</taxon>
        <taxon>Tracheophyta</taxon>
        <taxon>Spermatophyta</taxon>
        <taxon>Magnoliopsida</taxon>
        <taxon>eudicotyledons</taxon>
        <taxon>Gunneridae</taxon>
        <taxon>Pentapetalae</taxon>
        <taxon>rosids</taxon>
        <taxon>malvids</taxon>
        <taxon>Brassicales</taxon>
        <taxon>Brassicaceae</taxon>
        <taxon>Camelineae</taxon>
        <taxon>Camelina</taxon>
    </lineage>
</organism>
<evidence type="ECO:0000256" key="3">
    <source>
        <dbReference type="ARBA" id="ARBA00022577"/>
    </source>
</evidence>
<keyword evidence="4" id="KW-0611">Plant defense</keyword>
<evidence type="ECO:0000256" key="4">
    <source>
        <dbReference type="ARBA" id="ARBA00022821"/>
    </source>
</evidence>
<accession>A0ABM1RF09</accession>
<feature type="transmembrane region" description="Helical" evidence="6">
    <location>
        <begin position="6"/>
        <end position="28"/>
    </location>
</feature>
<dbReference type="RefSeq" id="XP_019097597.1">
    <property type="nucleotide sequence ID" value="XM_019242052.1"/>
</dbReference>
<keyword evidence="5" id="KW-1015">Disulfide bond</keyword>
<sequence length="89" mass="10125">MKKILQFSFTVLTIFIELMSGVMVNAMLKRRNRCIEFPINTKMGLCVIQDCEFVCKKRSKGLEGICSKYNAQGKDPKQCNCCGLWPPLS</sequence>
<evidence type="ECO:0000256" key="2">
    <source>
        <dbReference type="ARBA" id="ARBA00022529"/>
    </source>
</evidence>
<evidence type="ECO:0000256" key="1">
    <source>
        <dbReference type="ARBA" id="ARBA00006722"/>
    </source>
</evidence>